<dbReference type="PANTHER" id="PTHR33107">
    <property type="entry name" value="KUNITZ TRYPSIN INHIBITOR 2"/>
    <property type="match status" value="1"/>
</dbReference>
<dbReference type="Proteomes" id="UP000501690">
    <property type="component" value="Linkage Group LG5"/>
</dbReference>
<dbReference type="CDD" id="cd23377">
    <property type="entry name" value="beta-trefoil_STI_MP4-like"/>
    <property type="match status" value="1"/>
</dbReference>
<accession>A0A4D6M1M7</accession>
<keyword evidence="3" id="KW-1015">Disulfide bond</keyword>
<evidence type="ECO:0000256" key="2">
    <source>
        <dbReference type="ARBA" id="ARBA00022900"/>
    </source>
</evidence>
<dbReference type="AlphaFoldDB" id="A0A4D6M1M7"/>
<dbReference type="InterPro" id="IPR011065">
    <property type="entry name" value="Kunitz_inhibitor_STI-like_sf"/>
</dbReference>
<dbReference type="PRINTS" id="PR00291">
    <property type="entry name" value="KUNITZINHBTR"/>
</dbReference>
<keyword evidence="2" id="KW-0722">Serine protease inhibitor</keyword>
<evidence type="ECO:0000256" key="3">
    <source>
        <dbReference type="ARBA" id="ARBA00023157"/>
    </source>
</evidence>
<dbReference type="Pfam" id="PF00197">
    <property type="entry name" value="Kunitz_legume"/>
    <property type="match status" value="1"/>
</dbReference>
<dbReference type="PANTHER" id="PTHR33107:SF21">
    <property type="entry name" value="KUNITZ FAMILY TRYPSIN AND PROTEASE INHIBITOR PROTEIN"/>
    <property type="match status" value="1"/>
</dbReference>
<evidence type="ECO:0000313" key="6">
    <source>
        <dbReference type="Proteomes" id="UP000501690"/>
    </source>
</evidence>
<reference evidence="5 6" key="1">
    <citation type="submission" date="2019-04" db="EMBL/GenBank/DDBJ databases">
        <title>An improved genome assembly and genetic linkage map for asparagus bean, Vigna unguiculata ssp. sesquipedialis.</title>
        <authorList>
            <person name="Xia Q."/>
            <person name="Zhang R."/>
            <person name="Dong Y."/>
        </authorList>
    </citation>
    <scope>NUCLEOTIDE SEQUENCE [LARGE SCALE GENOMIC DNA]</scope>
    <source>
        <tissue evidence="5">Leaf</tissue>
    </source>
</reference>
<dbReference type="GO" id="GO:0004867">
    <property type="term" value="F:serine-type endopeptidase inhibitor activity"/>
    <property type="evidence" value="ECO:0007669"/>
    <property type="project" value="UniProtKB-KW"/>
</dbReference>
<keyword evidence="6" id="KW-1185">Reference proteome</keyword>
<evidence type="ECO:0000256" key="4">
    <source>
        <dbReference type="SAM" id="SignalP"/>
    </source>
</evidence>
<dbReference type="Gramene" id="Vigun04g168700.1.v1.2">
    <property type="protein sequence ID" value="Vigun04g168700.1.v1.2"/>
    <property type="gene ID" value="Vigun04g168700.v1.2"/>
</dbReference>
<proteinExistence type="predicted"/>
<protein>
    <submittedName>
        <fullName evidence="5">Kunitz inhibitor ST1-like</fullName>
    </submittedName>
</protein>
<dbReference type="InterPro" id="IPR002160">
    <property type="entry name" value="Prot_inh_Kunz-lg"/>
</dbReference>
<dbReference type="EMBL" id="CP039349">
    <property type="protein sequence ID" value="QCD95072.1"/>
    <property type="molecule type" value="Genomic_DNA"/>
</dbReference>
<feature type="chain" id="PRO_5020036221" evidence="4">
    <location>
        <begin position="24"/>
        <end position="207"/>
    </location>
</feature>
<evidence type="ECO:0000256" key="1">
    <source>
        <dbReference type="ARBA" id="ARBA00022690"/>
    </source>
</evidence>
<organism evidence="5 6">
    <name type="scientific">Vigna unguiculata</name>
    <name type="common">Cowpea</name>
    <dbReference type="NCBI Taxonomy" id="3917"/>
    <lineage>
        <taxon>Eukaryota</taxon>
        <taxon>Viridiplantae</taxon>
        <taxon>Streptophyta</taxon>
        <taxon>Embryophyta</taxon>
        <taxon>Tracheophyta</taxon>
        <taxon>Spermatophyta</taxon>
        <taxon>Magnoliopsida</taxon>
        <taxon>eudicotyledons</taxon>
        <taxon>Gunneridae</taxon>
        <taxon>Pentapetalae</taxon>
        <taxon>rosids</taxon>
        <taxon>fabids</taxon>
        <taxon>Fabales</taxon>
        <taxon>Fabaceae</taxon>
        <taxon>Papilionoideae</taxon>
        <taxon>50 kb inversion clade</taxon>
        <taxon>NPAAA clade</taxon>
        <taxon>indigoferoid/millettioid clade</taxon>
        <taxon>Phaseoleae</taxon>
        <taxon>Vigna</taxon>
    </lineage>
</organism>
<feature type="signal peptide" evidence="4">
    <location>
        <begin position="1"/>
        <end position="23"/>
    </location>
</feature>
<keyword evidence="4" id="KW-0732">Signal</keyword>
<sequence>MKRTLVVAFSFLAFLTNLPSGFSDDAVFDISGNPVVTDRRYYILPAIRGPQGGGLKLAKTGNSQCPLTVLQDYSEVFRGSPVKFTVAEPTPLILTDSSLDIEFVDKPECAESPKWIVFLDNEIYTPYVGLSGQTGPILDGKFKIEKQGLGYKLVFCVDDSQNCFDIGRSDAQNGEDGRRLSFTQEDVFNVVFVQAFEDDDKVIKSVV</sequence>
<dbReference type="SMART" id="SM00452">
    <property type="entry name" value="STI"/>
    <property type="match status" value="1"/>
</dbReference>
<dbReference type="SUPFAM" id="SSF50386">
    <property type="entry name" value="STI-like"/>
    <property type="match status" value="1"/>
</dbReference>
<evidence type="ECO:0000313" key="5">
    <source>
        <dbReference type="EMBL" id="QCD95072.1"/>
    </source>
</evidence>
<name>A0A4D6M1M7_VIGUN</name>
<dbReference type="OrthoDB" id="1387960at2759"/>
<gene>
    <name evidence="5" type="ORF">DEO72_LG5g3165</name>
</gene>
<dbReference type="Gene3D" id="2.80.10.50">
    <property type="match status" value="1"/>
</dbReference>
<keyword evidence="1" id="KW-0646">Protease inhibitor</keyword>